<keyword evidence="3" id="KW-1185">Reference proteome</keyword>
<gene>
    <name evidence="2" type="ORF">WKW82_26380</name>
</gene>
<name>A0ABU8WRL9_9BURK</name>
<comment type="caution">
    <text evidence="2">The sequence shown here is derived from an EMBL/GenBank/DDBJ whole genome shotgun (WGS) entry which is preliminary data.</text>
</comment>
<evidence type="ECO:0000313" key="2">
    <source>
        <dbReference type="EMBL" id="MEJ8850195.1"/>
    </source>
</evidence>
<dbReference type="PANTHER" id="PTHR37292">
    <property type="entry name" value="VNG6097C"/>
    <property type="match status" value="1"/>
</dbReference>
<dbReference type="EMBL" id="JBBKZT010000013">
    <property type="protein sequence ID" value="MEJ8850195.1"/>
    <property type="molecule type" value="Genomic_DNA"/>
</dbReference>
<dbReference type="Proteomes" id="UP001385892">
    <property type="component" value="Unassembled WGS sequence"/>
</dbReference>
<feature type="domain" description="GmrSD restriction endonucleases N-terminal" evidence="1">
    <location>
        <begin position="18"/>
        <end position="244"/>
    </location>
</feature>
<dbReference type="PANTHER" id="PTHR37292:SF2">
    <property type="entry name" value="DUF262 DOMAIN-CONTAINING PROTEIN"/>
    <property type="match status" value="1"/>
</dbReference>
<accession>A0ABU8WRL9</accession>
<evidence type="ECO:0000259" key="1">
    <source>
        <dbReference type="Pfam" id="PF03235"/>
    </source>
</evidence>
<sequence length="552" mass="62611">MSDTLTALASENLNPSLRSLLEDVQRGHIRVPRFQRPFVWTDSQRLELLRSVRDNMPIGSLLVWRTIKFKLASFATVGPQVIPPIAPNAPPTGWQYLLDGHQRVSTLLGLLLQPTLTEPVSSVPEDSIDWDIQYDLIDLDFTFLSKIQKKESHRPMLPLWTLLDGRLVNRHMRDLRRQGASEGWTEEQLDGWEERADQLSYRFQQCRIPIVVMVSDDLELAARTFQRINSLGTPMGEAHLVAALTWRSDFDLRERLDQLRQELPAGWREAEDGLFLQVCKGLAGLDMTKSGQTELVKRLTDDSSILERAGTALSRALAWLSGELGVVREELLPYAFQVVLLAVELARRPEIRLPAPPLASWFWRTGWSEVFATSAYRTVKEEQEILARSVGGGDQAAWAREQDLPARFDFRSARVRLFVLRLARRPELTNAQGQIASGTALLSKHGREAMVRLFPVPRGASPSLKQKLQGAGNRFLVDPNSDWFLRDRLKVGPDLSDMALASHFVDTESLLALRAGRLEEFIGRRAEAMNIWDRNEFELEQQDSRGPDSKEV</sequence>
<dbReference type="RefSeq" id="WP_340345441.1">
    <property type="nucleotide sequence ID" value="NZ_JBBKZT010000013.1"/>
</dbReference>
<evidence type="ECO:0000313" key="3">
    <source>
        <dbReference type="Proteomes" id="UP001385892"/>
    </source>
</evidence>
<organism evidence="2 3">
    <name type="scientific">Variovorax rhizosphaerae</name>
    <dbReference type="NCBI Taxonomy" id="1836200"/>
    <lineage>
        <taxon>Bacteria</taxon>
        <taxon>Pseudomonadati</taxon>
        <taxon>Pseudomonadota</taxon>
        <taxon>Betaproteobacteria</taxon>
        <taxon>Burkholderiales</taxon>
        <taxon>Comamonadaceae</taxon>
        <taxon>Variovorax</taxon>
    </lineage>
</organism>
<proteinExistence type="predicted"/>
<reference evidence="2 3" key="1">
    <citation type="submission" date="2024-03" db="EMBL/GenBank/DDBJ databases">
        <title>Novel species of the genus Variovorax.</title>
        <authorList>
            <person name="Liu Q."/>
            <person name="Xin Y.-H."/>
        </authorList>
    </citation>
    <scope>NUCLEOTIDE SEQUENCE [LARGE SCALE GENOMIC DNA]</scope>
    <source>
        <strain evidence="2 3">KACC 18900</strain>
    </source>
</reference>
<dbReference type="Pfam" id="PF03235">
    <property type="entry name" value="GmrSD_N"/>
    <property type="match status" value="1"/>
</dbReference>
<protein>
    <submittedName>
        <fullName evidence="2">DUF262 domain-containing protein</fullName>
    </submittedName>
</protein>
<dbReference type="InterPro" id="IPR004919">
    <property type="entry name" value="GmrSD_N"/>
</dbReference>